<organism evidence="2 3">
    <name type="scientific">Halobacterium litoreum</name>
    <dbReference type="NCBI Taxonomy" id="2039234"/>
    <lineage>
        <taxon>Archaea</taxon>
        <taxon>Methanobacteriati</taxon>
        <taxon>Methanobacteriota</taxon>
        <taxon>Stenosarchaea group</taxon>
        <taxon>Halobacteria</taxon>
        <taxon>Halobacteriales</taxon>
        <taxon>Halobacteriaceae</taxon>
        <taxon>Halobacterium</taxon>
    </lineage>
</organism>
<dbReference type="AlphaFoldDB" id="A0ABD5NB94"/>
<name>A0ABD5NB94_9EURY</name>
<evidence type="ECO:0000313" key="2">
    <source>
        <dbReference type="EMBL" id="MFC3476184.1"/>
    </source>
</evidence>
<reference evidence="2 3" key="1">
    <citation type="journal article" date="2019" name="Int. J. Syst. Evol. Microbiol.">
        <title>The Global Catalogue of Microorganisms (GCM) 10K type strain sequencing project: providing services to taxonomists for standard genome sequencing and annotation.</title>
        <authorList>
            <consortium name="The Broad Institute Genomics Platform"/>
            <consortium name="The Broad Institute Genome Sequencing Center for Infectious Disease"/>
            <person name="Wu L."/>
            <person name="Ma J."/>
        </authorList>
    </citation>
    <scope>NUCLEOTIDE SEQUENCE [LARGE SCALE GENOMIC DNA]</scope>
    <source>
        <strain evidence="2 3">CGMCC 1.12562</strain>
    </source>
</reference>
<feature type="region of interest" description="Disordered" evidence="1">
    <location>
        <begin position="1"/>
        <end position="30"/>
    </location>
</feature>
<evidence type="ECO:0000313" key="3">
    <source>
        <dbReference type="Proteomes" id="UP001595660"/>
    </source>
</evidence>
<gene>
    <name evidence="2" type="ORF">ACFOKC_00450</name>
</gene>
<dbReference type="GeneID" id="69117906"/>
<sequence>MSQNGAPGADDAGPTQCPADGPLPPGRSVEDAVECNTARFVDLTRDAGGVAPVYLVVCDADERGTSLTRTEVVALPELQNGLAYLGRETDSVRVRTHPERRVQLEEHVEALSSRDEHDAFEFAGRRFTVDVVRG</sequence>
<comment type="caution">
    <text evidence="2">The sequence shown here is derived from an EMBL/GenBank/DDBJ whole genome shotgun (WGS) entry which is preliminary data.</text>
</comment>
<accession>A0ABD5NB94</accession>
<dbReference type="EMBL" id="JBHRWN010000002">
    <property type="protein sequence ID" value="MFC3476184.1"/>
    <property type="molecule type" value="Genomic_DNA"/>
</dbReference>
<protein>
    <submittedName>
        <fullName evidence="2">Uncharacterized protein</fullName>
    </submittedName>
</protein>
<proteinExistence type="predicted"/>
<dbReference type="Proteomes" id="UP001595660">
    <property type="component" value="Unassembled WGS sequence"/>
</dbReference>
<evidence type="ECO:0000256" key="1">
    <source>
        <dbReference type="SAM" id="MobiDB-lite"/>
    </source>
</evidence>
<keyword evidence="3" id="KW-1185">Reference proteome</keyword>
<dbReference type="RefSeq" id="WP_232569216.1">
    <property type="nucleotide sequence ID" value="NZ_CP089466.1"/>
</dbReference>